<dbReference type="InterPro" id="IPR053896">
    <property type="entry name" value="BTN3A2-like_Ig-C"/>
</dbReference>
<name>A0A9F5J8S9_PYTBI</name>
<dbReference type="PROSITE" id="PS50835">
    <property type="entry name" value="IG_LIKE"/>
    <property type="match status" value="1"/>
</dbReference>
<dbReference type="InterPro" id="IPR036179">
    <property type="entry name" value="Ig-like_dom_sf"/>
</dbReference>
<evidence type="ECO:0000256" key="11">
    <source>
        <dbReference type="SAM" id="Phobius"/>
    </source>
</evidence>
<dbReference type="AlphaFoldDB" id="A0A9F5J8S9"/>
<protein>
    <submittedName>
        <fullName evidence="15">Uncharacterized protein LOC103060734 isoform X2</fullName>
    </submittedName>
</protein>
<evidence type="ECO:0000313" key="14">
    <source>
        <dbReference type="Proteomes" id="UP000695026"/>
    </source>
</evidence>
<feature type="transmembrane region" description="Helical" evidence="11">
    <location>
        <begin position="189"/>
        <end position="210"/>
    </location>
</feature>
<keyword evidence="8" id="KW-0675">Receptor</keyword>
<dbReference type="PANTHER" id="PTHR25466">
    <property type="entry name" value="T-LYMPHOCYTE ACTIVATION ANTIGEN"/>
    <property type="match status" value="1"/>
</dbReference>
<dbReference type="InterPro" id="IPR051713">
    <property type="entry name" value="T-cell_Activation_Regulation"/>
</dbReference>
<keyword evidence="10" id="KW-0393">Immunoglobulin domain</keyword>
<dbReference type="GO" id="GO:0006955">
    <property type="term" value="P:immune response"/>
    <property type="evidence" value="ECO:0007669"/>
    <property type="project" value="TreeGrafter"/>
</dbReference>
<comment type="subcellular location">
    <subcellularLocation>
        <location evidence="1">Cell membrane</location>
        <topology evidence="1">Single-pass type I membrane protein</topology>
    </subcellularLocation>
</comment>
<evidence type="ECO:0000313" key="15">
    <source>
        <dbReference type="RefSeq" id="XP_025029579.1"/>
    </source>
</evidence>
<dbReference type="GO" id="GO:0042102">
    <property type="term" value="P:positive regulation of T cell proliferation"/>
    <property type="evidence" value="ECO:0007669"/>
    <property type="project" value="TreeGrafter"/>
</dbReference>
<reference evidence="15" key="1">
    <citation type="submission" date="2025-08" db="UniProtKB">
        <authorList>
            <consortium name="RefSeq"/>
        </authorList>
    </citation>
    <scope>IDENTIFICATION</scope>
    <source>
        <tissue evidence="15">Liver</tissue>
    </source>
</reference>
<evidence type="ECO:0000256" key="2">
    <source>
        <dbReference type="ARBA" id="ARBA00022475"/>
    </source>
</evidence>
<evidence type="ECO:0000256" key="4">
    <source>
        <dbReference type="ARBA" id="ARBA00022729"/>
    </source>
</evidence>
<dbReference type="GO" id="GO:0071222">
    <property type="term" value="P:cellular response to lipopolysaccharide"/>
    <property type="evidence" value="ECO:0007669"/>
    <property type="project" value="TreeGrafter"/>
</dbReference>
<evidence type="ECO:0000256" key="8">
    <source>
        <dbReference type="ARBA" id="ARBA00023170"/>
    </source>
</evidence>
<keyword evidence="7" id="KW-1015">Disulfide bond</keyword>
<gene>
    <name evidence="15" type="primary">LOC103060734</name>
</gene>
<evidence type="ECO:0000256" key="9">
    <source>
        <dbReference type="ARBA" id="ARBA00023180"/>
    </source>
</evidence>
<organism evidence="14 15">
    <name type="scientific">Python bivittatus</name>
    <name type="common">Burmese python</name>
    <name type="synonym">Python molurus bivittatus</name>
    <dbReference type="NCBI Taxonomy" id="176946"/>
    <lineage>
        <taxon>Eukaryota</taxon>
        <taxon>Metazoa</taxon>
        <taxon>Chordata</taxon>
        <taxon>Craniata</taxon>
        <taxon>Vertebrata</taxon>
        <taxon>Euteleostomi</taxon>
        <taxon>Lepidosauria</taxon>
        <taxon>Squamata</taxon>
        <taxon>Bifurcata</taxon>
        <taxon>Unidentata</taxon>
        <taxon>Episquamata</taxon>
        <taxon>Toxicofera</taxon>
        <taxon>Serpentes</taxon>
        <taxon>Henophidia</taxon>
        <taxon>Pythonidae</taxon>
        <taxon>Python</taxon>
    </lineage>
</organism>
<evidence type="ECO:0000256" key="7">
    <source>
        <dbReference type="ARBA" id="ARBA00023157"/>
    </source>
</evidence>
<keyword evidence="4 12" id="KW-0732">Signal</keyword>
<dbReference type="Proteomes" id="UP000695026">
    <property type="component" value="Unplaced"/>
</dbReference>
<feature type="signal peptide" evidence="12">
    <location>
        <begin position="1"/>
        <end position="22"/>
    </location>
</feature>
<dbReference type="GO" id="GO:0009897">
    <property type="term" value="C:external side of plasma membrane"/>
    <property type="evidence" value="ECO:0007669"/>
    <property type="project" value="TreeGrafter"/>
</dbReference>
<dbReference type="InterPro" id="IPR013783">
    <property type="entry name" value="Ig-like_fold"/>
</dbReference>
<evidence type="ECO:0000256" key="10">
    <source>
        <dbReference type="ARBA" id="ARBA00023319"/>
    </source>
</evidence>
<accession>A0A9F5J8S9</accession>
<evidence type="ECO:0000256" key="6">
    <source>
        <dbReference type="ARBA" id="ARBA00023136"/>
    </source>
</evidence>
<keyword evidence="6 11" id="KW-0472">Membrane</keyword>
<dbReference type="GeneID" id="103060734"/>
<evidence type="ECO:0000256" key="3">
    <source>
        <dbReference type="ARBA" id="ARBA00022692"/>
    </source>
</evidence>
<dbReference type="PANTHER" id="PTHR25466:SF9">
    <property type="entry name" value="FIBRONECTIN TYPE-III DOMAIN-CONTAINING PROTEIN"/>
    <property type="match status" value="1"/>
</dbReference>
<dbReference type="GO" id="GO:0007166">
    <property type="term" value="P:cell surface receptor signaling pathway"/>
    <property type="evidence" value="ECO:0007669"/>
    <property type="project" value="TreeGrafter"/>
</dbReference>
<keyword evidence="14" id="KW-1185">Reference proteome</keyword>
<proteinExistence type="predicted"/>
<dbReference type="InterPro" id="IPR007110">
    <property type="entry name" value="Ig-like_dom"/>
</dbReference>
<feature type="domain" description="Ig-like" evidence="13">
    <location>
        <begin position="83"/>
        <end position="168"/>
    </location>
</feature>
<dbReference type="RefSeq" id="XP_025029579.1">
    <property type="nucleotide sequence ID" value="XM_025173811.1"/>
</dbReference>
<dbReference type="SUPFAM" id="SSF48726">
    <property type="entry name" value="Immunoglobulin"/>
    <property type="match status" value="1"/>
</dbReference>
<dbReference type="Pfam" id="PF22705">
    <property type="entry name" value="C2-set_3"/>
    <property type="match status" value="1"/>
</dbReference>
<keyword evidence="2" id="KW-1003">Cell membrane</keyword>
<evidence type="ECO:0000259" key="13">
    <source>
        <dbReference type="PROSITE" id="PS50835"/>
    </source>
</evidence>
<evidence type="ECO:0000256" key="5">
    <source>
        <dbReference type="ARBA" id="ARBA00022989"/>
    </source>
</evidence>
<evidence type="ECO:0000256" key="1">
    <source>
        <dbReference type="ARBA" id="ARBA00004251"/>
    </source>
</evidence>
<dbReference type="Gene3D" id="2.60.40.10">
    <property type="entry name" value="Immunoglobulins"/>
    <property type="match status" value="1"/>
</dbReference>
<dbReference type="GO" id="GO:0031295">
    <property type="term" value="P:T cell costimulation"/>
    <property type="evidence" value="ECO:0007669"/>
    <property type="project" value="TreeGrafter"/>
</dbReference>
<dbReference type="GO" id="GO:0042130">
    <property type="term" value="P:negative regulation of T cell proliferation"/>
    <property type="evidence" value="ECO:0007669"/>
    <property type="project" value="TreeGrafter"/>
</dbReference>
<sequence length="249" mass="27822">MAYFQKLPFTFLLLIVLSDIQAEGDCLSCSKHNITEVGKGIITECKNNAPIEKMEMTFYSSSRNLSYSTDVLHKQNRKLTLAPYTSPQVIKRNDTLVCTASGGYPEEKLYWVSKAGNNLTHNSTFESVKNEDGPFSLSNTLQLDSALSETEYCCTFNSTRVPSKQSASTCMTPESVRTFMIIAEKTTPITAFIVCAIILSLSILLVVVLYRRRKKGASSAKCKNFILQTYSSEKGVFSAFFQLKEEFPL</sequence>
<keyword evidence="9" id="KW-0325">Glycoprotein</keyword>
<keyword evidence="3 11" id="KW-0812">Transmembrane</keyword>
<feature type="chain" id="PRO_5039903326" evidence="12">
    <location>
        <begin position="23"/>
        <end position="249"/>
    </location>
</feature>
<evidence type="ECO:0000256" key="12">
    <source>
        <dbReference type="SAM" id="SignalP"/>
    </source>
</evidence>
<keyword evidence="5 11" id="KW-1133">Transmembrane helix</keyword>